<comment type="caution">
    <text evidence="2">The sequence shown here is derived from an EMBL/GenBank/DDBJ whole genome shotgun (WGS) entry which is preliminary data.</text>
</comment>
<sequence>MHHNTSNSGIPHHVNFSSAHSSSQNRQTEMPLQISQSGVVRHNCKAFPLGSRSIPSFIPLWTMSVTSCAGPDLAGARTHDRRVPADLSADSQATVHHASGTEVHVNHELTTQEFKD</sequence>
<proteinExistence type="predicted"/>
<feature type="region of interest" description="Disordered" evidence="1">
    <location>
        <begin position="1"/>
        <end position="36"/>
    </location>
</feature>
<accession>A0AAV4CGV0</accession>
<dbReference type="AlphaFoldDB" id="A0AAV4CGV0"/>
<dbReference type="Proteomes" id="UP000735302">
    <property type="component" value="Unassembled WGS sequence"/>
</dbReference>
<evidence type="ECO:0000256" key="1">
    <source>
        <dbReference type="SAM" id="MobiDB-lite"/>
    </source>
</evidence>
<evidence type="ECO:0000313" key="3">
    <source>
        <dbReference type="Proteomes" id="UP000735302"/>
    </source>
</evidence>
<evidence type="ECO:0000313" key="2">
    <source>
        <dbReference type="EMBL" id="GFO32031.1"/>
    </source>
</evidence>
<protein>
    <submittedName>
        <fullName evidence="2">Uncharacterized protein</fullName>
    </submittedName>
</protein>
<gene>
    <name evidence="2" type="ORF">PoB_005853600</name>
</gene>
<organism evidence="2 3">
    <name type="scientific">Plakobranchus ocellatus</name>
    <dbReference type="NCBI Taxonomy" id="259542"/>
    <lineage>
        <taxon>Eukaryota</taxon>
        <taxon>Metazoa</taxon>
        <taxon>Spiralia</taxon>
        <taxon>Lophotrochozoa</taxon>
        <taxon>Mollusca</taxon>
        <taxon>Gastropoda</taxon>
        <taxon>Heterobranchia</taxon>
        <taxon>Euthyneura</taxon>
        <taxon>Panpulmonata</taxon>
        <taxon>Sacoglossa</taxon>
        <taxon>Placobranchoidea</taxon>
        <taxon>Plakobranchidae</taxon>
        <taxon>Plakobranchus</taxon>
    </lineage>
</organism>
<keyword evidence="3" id="KW-1185">Reference proteome</keyword>
<name>A0AAV4CGV0_9GAST</name>
<reference evidence="2 3" key="1">
    <citation type="journal article" date="2021" name="Elife">
        <title>Chloroplast acquisition without the gene transfer in kleptoplastic sea slugs, Plakobranchus ocellatus.</title>
        <authorList>
            <person name="Maeda T."/>
            <person name="Takahashi S."/>
            <person name="Yoshida T."/>
            <person name="Shimamura S."/>
            <person name="Takaki Y."/>
            <person name="Nagai Y."/>
            <person name="Toyoda A."/>
            <person name="Suzuki Y."/>
            <person name="Arimoto A."/>
            <person name="Ishii H."/>
            <person name="Satoh N."/>
            <person name="Nishiyama T."/>
            <person name="Hasebe M."/>
            <person name="Maruyama T."/>
            <person name="Minagawa J."/>
            <person name="Obokata J."/>
            <person name="Shigenobu S."/>
        </authorList>
    </citation>
    <scope>NUCLEOTIDE SEQUENCE [LARGE SCALE GENOMIC DNA]</scope>
</reference>
<dbReference type="EMBL" id="BLXT01006539">
    <property type="protein sequence ID" value="GFO32031.1"/>
    <property type="molecule type" value="Genomic_DNA"/>
</dbReference>